<accession>A0ACB9ZKP7</accession>
<dbReference type="Proteomes" id="UP001060085">
    <property type="component" value="Linkage Group LG08"/>
</dbReference>
<name>A0ACB9ZKP7_CATRO</name>
<protein>
    <submittedName>
        <fullName evidence="1">Uncharacterized protein</fullName>
    </submittedName>
</protein>
<comment type="caution">
    <text evidence="1">The sequence shown here is derived from an EMBL/GenBank/DDBJ whole genome shotgun (WGS) entry which is preliminary data.</text>
</comment>
<evidence type="ECO:0000313" key="1">
    <source>
        <dbReference type="EMBL" id="KAI5648000.1"/>
    </source>
</evidence>
<gene>
    <name evidence="1" type="ORF">M9H77_34005</name>
</gene>
<reference evidence="2" key="1">
    <citation type="journal article" date="2023" name="Nat. Plants">
        <title>Single-cell RNA sequencing provides a high-resolution roadmap for understanding the multicellular compartmentation of specialized metabolism.</title>
        <authorList>
            <person name="Sun S."/>
            <person name="Shen X."/>
            <person name="Li Y."/>
            <person name="Li Y."/>
            <person name="Wang S."/>
            <person name="Li R."/>
            <person name="Zhang H."/>
            <person name="Shen G."/>
            <person name="Guo B."/>
            <person name="Wei J."/>
            <person name="Xu J."/>
            <person name="St-Pierre B."/>
            <person name="Chen S."/>
            <person name="Sun C."/>
        </authorList>
    </citation>
    <scope>NUCLEOTIDE SEQUENCE [LARGE SCALE GENOMIC DNA]</scope>
</reference>
<proteinExistence type="predicted"/>
<sequence>MNSQSERYKLMLGESLQHFLALHRNGNSDFSSFESIFFRLIQSTPDPPLESSWFYSAVIFHRARSTPHGPSNKMVLLAKELFQLLTSCSNWSNGSKKIAILAPVVYQLYNIVCDSKMYGSCLRKEAEDLVEKVVSYISLCSYDDCEKGNESNHLLVSFDDLIRVWTIDRVGNDCEFEEFLRMFFPVVSDDVRRGINERSTVESLAQVVLFEVFLLRICLKFDLVVARDKLQTNMRNFAIQMIEGFQTYSFIDMLLRMLLEPTLPVTALLSSEDVVFLRKILYDAVILFDYSFLYNGRWTQLQDNHLRNLALMWSLVADTAVQFARDISDQTRAVSYVNAFLESQLSSQLIKWVFNQAGTEERFRPNNCTPRVLIRWLLLLEDRGIRVFDHDITTLLPKEAISETRSDPEEIFLNYSRDRTGRDSEVVEQDMVNPLDAGRLPAISTFNNATEGRRKRKEGIIDVGEARAKLIRYDPLESSMYHGKFVSGSEMGTPVTDEDMEVMVTG</sequence>
<keyword evidence="2" id="KW-1185">Reference proteome</keyword>
<organism evidence="1 2">
    <name type="scientific">Catharanthus roseus</name>
    <name type="common">Madagascar periwinkle</name>
    <name type="synonym">Vinca rosea</name>
    <dbReference type="NCBI Taxonomy" id="4058"/>
    <lineage>
        <taxon>Eukaryota</taxon>
        <taxon>Viridiplantae</taxon>
        <taxon>Streptophyta</taxon>
        <taxon>Embryophyta</taxon>
        <taxon>Tracheophyta</taxon>
        <taxon>Spermatophyta</taxon>
        <taxon>Magnoliopsida</taxon>
        <taxon>eudicotyledons</taxon>
        <taxon>Gunneridae</taxon>
        <taxon>Pentapetalae</taxon>
        <taxon>asterids</taxon>
        <taxon>lamiids</taxon>
        <taxon>Gentianales</taxon>
        <taxon>Apocynaceae</taxon>
        <taxon>Rauvolfioideae</taxon>
        <taxon>Vinceae</taxon>
        <taxon>Catharanthinae</taxon>
        <taxon>Catharanthus</taxon>
    </lineage>
</organism>
<dbReference type="EMBL" id="CM044708">
    <property type="protein sequence ID" value="KAI5648000.1"/>
    <property type="molecule type" value="Genomic_DNA"/>
</dbReference>
<evidence type="ECO:0000313" key="2">
    <source>
        <dbReference type="Proteomes" id="UP001060085"/>
    </source>
</evidence>